<dbReference type="InterPro" id="IPR002797">
    <property type="entry name" value="Polysacc_synth"/>
</dbReference>
<keyword evidence="10" id="KW-1185">Reference proteome</keyword>
<dbReference type="Pfam" id="PF03023">
    <property type="entry name" value="MurJ"/>
    <property type="match status" value="1"/>
</dbReference>
<keyword evidence="7" id="KW-0472">Membrane</keyword>
<dbReference type="KEGG" id="asoc:CB4_01699"/>
<name>A0A0U5AUV2_9BACL</name>
<keyword evidence="2" id="KW-1003">Cell membrane</keyword>
<protein>
    <submittedName>
        <fullName evidence="9">Putative cell division protein YtgP</fullName>
    </submittedName>
</protein>
<dbReference type="SUPFAM" id="SSF55383">
    <property type="entry name" value="Copper amine oxidase, domain N"/>
    <property type="match status" value="1"/>
</dbReference>
<reference evidence="9 10" key="1">
    <citation type="submission" date="2015-12" db="EMBL/GenBank/DDBJ databases">
        <title>Genome sequence of Aneurinibacillus soli.</title>
        <authorList>
            <person name="Lee J.S."/>
            <person name="Lee K.C."/>
            <person name="Kim K.K."/>
            <person name="Lee B.W."/>
        </authorList>
    </citation>
    <scope>NUCLEOTIDE SEQUENCE [LARGE SCALE GENOMIC DNA]</scope>
    <source>
        <strain evidence="9 10">CB4</strain>
    </source>
</reference>
<dbReference type="AlphaFoldDB" id="A0A0U5AUV2"/>
<dbReference type="InterPro" id="IPR024923">
    <property type="entry name" value="PG_synth_SpoVB"/>
</dbReference>
<evidence type="ECO:0000256" key="6">
    <source>
        <dbReference type="ARBA" id="ARBA00022989"/>
    </source>
</evidence>
<keyword evidence="3" id="KW-0812">Transmembrane</keyword>
<dbReference type="RefSeq" id="WP_096464932.1">
    <property type="nucleotide sequence ID" value="NZ_AP017312.1"/>
</dbReference>
<dbReference type="GO" id="GO:0051301">
    <property type="term" value="P:cell division"/>
    <property type="evidence" value="ECO:0007669"/>
    <property type="project" value="UniProtKB-KW"/>
</dbReference>
<dbReference type="GO" id="GO:0005886">
    <property type="term" value="C:plasma membrane"/>
    <property type="evidence" value="ECO:0007669"/>
    <property type="project" value="UniProtKB-SubCell"/>
</dbReference>
<dbReference type="InterPro" id="IPR004268">
    <property type="entry name" value="MurJ"/>
</dbReference>
<proteinExistence type="predicted"/>
<dbReference type="GO" id="GO:0009252">
    <property type="term" value="P:peptidoglycan biosynthetic process"/>
    <property type="evidence" value="ECO:0007669"/>
    <property type="project" value="UniProtKB-KW"/>
</dbReference>
<keyword evidence="5" id="KW-0573">Peptidoglycan synthesis</keyword>
<dbReference type="InterPro" id="IPR012854">
    <property type="entry name" value="Cu_amine_oxidase-like_N"/>
</dbReference>
<dbReference type="PANTHER" id="PTHR30250">
    <property type="entry name" value="PST FAMILY PREDICTED COLANIC ACID TRANSPORTER"/>
    <property type="match status" value="1"/>
</dbReference>
<evidence type="ECO:0000313" key="9">
    <source>
        <dbReference type="EMBL" id="BAU27525.1"/>
    </source>
</evidence>
<evidence type="ECO:0000256" key="5">
    <source>
        <dbReference type="ARBA" id="ARBA00022984"/>
    </source>
</evidence>
<gene>
    <name evidence="9" type="primary">ytgP_2</name>
    <name evidence="9" type="ORF">CB4_01699</name>
</gene>
<dbReference type="PANTHER" id="PTHR30250:SF21">
    <property type="entry name" value="LIPID II FLIPPASE MURJ"/>
    <property type="match status" value="1"/>
</dbReference>
<dbReference type="EMBL" id="AP017312">
    <property type="protein sequence ID" value="BAU27525.1"/>
    <property type="molecule type" value="Genomic_DNA"/>
</dbReference>
<sequence length="659" mass="72096">MSKNSFLKGTLILTVAAIVSRVLGVGQRVPLQHIMGNDGMTLYTISYNVYSMLLIIATLGVPSALSKQISEYTAVGQYHEAHQTYKAARNFALVTGVVMFLFMIIIAPYYAEYALAPQAELAIKAIAPAMLLFPLIAIMRGYFQGQQFMQPTGLSQVMEQILRVATAVALPLILLHYGYNKDVAVAGASFGAVMGSVAAVAVMMYFYKKHRPAQRKRVSEQKNYTKLTYRQIYGKMLRLSLPITISAMAVPLLYFIDSSTSLRLLTPQNERISVTLKHTEATIGGKEITLPVAPYLYKNNTTMIPLEEASVAMGADLVWDKNHQRAFYERGPVKATLVMNQPVVLNGKTFGGPLQIAAGTDVPCVPLRFFTEQLHAYNEAVDTVGILGGSAQSLAGLPIILAIALSSSIIPVVSAAYSRRDHAEVQRMSSMALRIALITGVPAALYLTVAAYPINGLLFKNTDATYLKAAFIIGALCIGTIFQVMMMTSSGILQGLGRTDLPMRHVIIGVLVKLAGNYVFAPLFGIYGIILATSLCFIAVMSLNIRAINQYTKLAILGERWRGFLLSSLLLSAIGLGIIWLGFTVQPHLLIPERLFFGLEAAMIGACALTAYALALFWLGGIDVQDIRYFPNVAQKAYRMLSRYRIVPAYVEEQKSHMN</sequence>
<evidence type="ECO:0000256" key="1">
    <source>
        <dbReference type="ARBA" id="ARBA00004651"/>
    </source>
</evidence>
<dbReference type="Proteomes" id="UP000217696">
    <property type="component" value="Chromosome"/>
</dbReference>
<dbReference type="OrthoDB" id="9775950at2"/>
<comment type="subcellular location">
    <subcellularLocation>
        <location evidence="1">Cell membrane</location>
        <topology evidence="1">Multi-pass membrane protein</topology>
    </subcellularLocation>
</comment>
<evidence type="ECO:0000259" key="8">
    <source>
        <dbReference type="Pfam" id="PF07833"/>
    </source>
</evidence>
<keyword evidence="9" id="KW-0132">Cell division</keyword>
<dbReference type="CDD" id="cd13124">
    <property type="entry name" value="MATE_SpoVB_like"/>
    <property type="match status" value="1"/>
</dbReference>
<accession>A0A0U5AUV2</accession>
<keyword evidence="6" id="KW-1133">Transmembrane helix</keyword>
<evidence type="ECO:0000256" key="7">
    <source>
        <dbReference type="ARBA" id="ARBA00023136"/>
    </source>
</evidence>
<keyword evidence="9" id="KW-0131">Cell cycle</keyword>
<evidence type="ECO:0000256" key="3">
    <source>
        <dbReference type="ARBA" id="ARBA00022692"/>
    </source>
</evidence>
<dbReference type="InterPro" id="IPR036582">
    <property type="entry name" value="Mao_N_sf"/>
</dbReference>
<evidence type="ECO:0000256" key="2">
    <source>
        <dbReference type="ARBA" id="ARBA00022475"/>
    </source>
</evidence>
<dbReference type="Pfam" id="PF07833">
    <property type="entry name" value="Cu_amine_oxidN1"/>
    <property type="match status" value="1"/>
</dbReference>
<keyword evidence="4" id="KW-0133">Cell shape</keyword>
<evidence type="ECO:0000313" key="10">
    <source>
        <dbReference type="Proteomes" id="UP000217696"/>
    </source>
</evidence>
<dbReference type="InterPro" id="IPR050833">
    <property type="entry name" value="Poly_Biosynth_Transport"/>
</dbReference>
<feature type="domain" description="Copper amine oxidase-like N-terminal" evidence="8">
    <location>
        <begin position="283"/>
        <end position="376"/>
    </location>
</feature>
<evidence type="ECO:0000256" key="4">
    <source>
        <dbReference type="ARBA" id="ARBA00022960"/>
    </source>
</evidence>
<dbReference type="Pfam" id="PF01943">
    <property type="entry name" value="Polysacc_synt"/>
    <property type="match status" value="1"/>
</dbReference>
<dbReference type="Gene3D" id="3.30.457.10">
    <property type="entry name" value="Copper amine oxidase-like, N-terminal domain"/>
    <property type="match status" value="1"/>
</dbReference>
<dbReference type="GO" id="GO:0008360">
    <property type="term" value="P:regulation of cell shape"/>
    <property type="evidence" value="ECO:0007669"/>
    <property type="project" value="UniProtKB-KW"/>
</dbReference>
<organism evidence="9 10">
    <name type="scientific">Aneurinibacillus soli</name>
    <dbReference type="NCBI Taxonomy" id="1500254"/>
    <lineage>
        <taxon>Bacteria</taxon>
        <taxon>Bacillati</taxon>
        <taxon>Bacillota</taxon>
        <taxon>Bacilli</taxon>
        <taxon>Bacillales</taxon>
        <taxon>Paenibacillaceae</taxon>
        <taxon>Aneurinibacillus group</taxon>
        <taxon>Aneurinibacillus</taxon>
    </lineage>
</organism>